<dbReference type="OrthoDB" id="2123378at2759"/>
<evidence type="ECO:0000313" key="3">
    <source>
        <dbReference type="Proteomes" id="UP000559027"/>
    </source>
</evidence>
<feature type="region of interest" description="Disordered" evidence="1">
    <location>
        <begin position="418"/>
        <end position="501"/>
    </location>
</feature>
<evidence type="ECO:0000313" key="2">
    <source>
        <dbReference type="EMBL" id="KAF5362177.1"/>
    </source>
</evidence>
<evidence type="ECO:0000256" key="1">
    <source>
        <dbReference type="SAM" id="MobiDB-lite"/>
    </source>
</evidence>
<feature type="compositionally biased region" description="Gly residues" evidence="1">
    <location>
        <begin position="209"/>
        <end position="233"/>
    </location>
</feature>
<feature type="compositionally biased region" description="Acidic residues" evidence="1">
    <location>
        <begin position="235"/>
        <end position="244"/>
    </location>
</feature>
<comment type="caution">
    <text evidence="2">The sequence shown here is derived from an EMBL/GenBank/DDBJ whole genome shotgun (WGS) entry which is preliminary data.</text>
</comment>
<protein>
    <submittedName>
        <fullName evidence="2">Uncharacterized protein</fullName>
    </submittedName>
</protein>
<feature type="region of interest" description="Disordered" evidence="1">
    <location>
        <begin position="46"/>
        <end position="66"/>
    </location>
</feature>
<feature type="compositionally biased region" description="Basic and acidic residues" evidence="1">
    <location>
        <begin position="469"/>
        <end position="486"/>
    </location>
</feature>
<accession>A0A8H5GBX2</accession>
<gene>
    <name evidence="2" type="ORF">D9756_002563</name>
</gene>
<sequence length="501" mass="54473">MGSYCLDPELPGVKHDAVLTVDDVSRLTNSALANSLAEPDPSLLTFSSPAGQASPQAYAPPKTQVDTTTTAGSVLYNTAAATANSTPPLGSPITQSLPPNLLQQQYQNHQQPIQHHHSFTAIDMGRSYSQPVSAIPPTAPTMNSMNYIDLQPAKRAVSESTPGLGYRHSSSAIVGGGGGGTGSMKIGTQISNFLRRKKRSGSAAAAVGWGHGGGSGKGGAASDGGGGRGGYGMGDVDESQESDDTMPPPTPPKDKGVYTPTIGARGMKNEFGVEHGVEHHPYPVDFSHVQYSAVADVADLNEHEPEPELMPSPPGLAMSESSFTHAHSISEYAVISHEHLGGGGQDANRNDNEADIVVLRPEEFGLYGIAAENRSLTIRQEQQSYGINTLKKGKWAEPQGLTAIRDPAERARLRMEMQKQKMEEEKEVLRAEEERQERLKWEKEESMRREEEEAEGRKARIQAEALRVAAERRRREEMEREEEERRRGRRRRGGDRKDRRG</sequence>
<organism evidence="2 3">
    <name type="scientific">Leucocoprinus leucothites</name>
    <dbReference type="NCBI Taxonomy" id="201217"/>
    <lineage>
        <taxon>Eukaryota</taxon>
        <taxon>Fungi</taxon>
        <taxon>Dikarya</taxon>
        <taxon>Basidiomycota</taxon>
        <taxon>Agaricomycotina</taxon>
        <taxon>Agaricomycetes</taxon>
        <taxon>Agaricomycetidae</taxon>
        <taxon>Agaricales</taxon>
        <taxon>Agaricineae</taxon>
        <taxon>Agaricaceae</taxon>
        <taxon>Leucocoprinus</taxon>
    </lineage>
</organism>
<feature type="region of interest" description="Disordered" evidence="1">
    <location>
        <begin position="208"/>
        <end position="258"/>
    </location>
</feature>
<dbReference type="Proteomes" id="UP000559027">
    <property type="component" value="Unassembled WGS sequence"/>
</dbReference>
<keyword evidence="3" id="KW-1185">Reference proteome</keyword>
<proteinExistence type="predicted"/>
<name>A0A8H5GBX2_9AGAR</name>
<dbReference type="AlphaFoldDB" id="A0A8H5GBX2"/>
<feature type="compositionally biased region" description="Basic and acidic residues" evidence="1">
    <location>
        <begin position="418"/>
        <end position="458"/>
    </location>
</feature>
<dbReference type="EMBL" id="JAACJO010000002">
    <property type="protein sequence ID" value="KAF5362177.1"/>
    <property type="molecule type" value="Genomic_DNA"/>
</dbReference>
<feature type="compositionally biased region" description="Polar residues" evidence="1">
    <location>
        <begin position="46"/>
        <end position="55"/>
    </location>
</feature>
<reference evidence="2 3" key="1">
    <citation type="journal article" date="2020" name="ISME J.">
        <title>Uncovering the hidden diversity of litter-decomposition mechanisms in mushroom-forming fungi.</title>
        <authorList>
            <person name="Floudas D."/>
            <person name="Bentzer J."/>
            <person name="Ahren D."/>
            <person name="Johansson T."/>
            <person name="Persson P."/>
            <person name="Tunlid A."/>
        </authorList>
    </citation>
    <scope>NUCLEOTIDE SEQUENCE [LARGE SCALE GENOMIC DNA]</scope>
    <source>
        <strain evidence="2 3">CBS 146.42</strain>
    </source>
</reference>